<organism evidence="1 2">
    <name type="scientific">Dictyobacter aurantiacus</name>
    <dbReference type="NCBI Taxonomy" id="1936993"/>
    <lineage>
        <taxon>Bacteria</taxon>
        <taxon>Bacillati</taxon>
        <taxon>Chloroflexota</taxon>
        <taxon>Ktedonobacteria</taxon>
        <taxon>Ktedonobacterales</taxon>
        <taxon>Dictyobacteraceae</taxon>
        <taxon>Dictyobacter</taxon>
    </lineage>
</organism>
<evidence type="ECO:0008006" key="3">
    <source>
        <dbReference type="Google" id="ProtNLM"/>
    </source>
</evidence>
<dbReference type="EMBL" id="BIFQ01000001">
    <property type="protein sequence ID" value="GCE06050.1"/>
    <property type="molecule type" value="Genomic_DNA"/>
</dbReference>
<keyword evidence="2" id="KW-1185">Reference proteome</keyword>
<dbReference type="Proteomes" id="UP000287224">
    <property type="component" value="Unassembled WGS sequence"/>
</dbReference>
<comment type="caution">
    <text evidence="1">The sequence shown here is derived from an EMBL/GenBank/DDBJ whole genome shotgun (WGS) entry which is preliminary data.</text>
</comment>
<accession>A0A401ZGP0</accession>
<protein>
    <recommendedName>
        <fullName evidence="3">Gas vesicle protein GvpR</fullName>
    </recommendedName>
</protein>
<gene>
    <name evidence="1" type="ORF">KDAU_33790</name>
</gene>
<sequence length="89" mass="10257">MINEVKEKVQQFLRDALEINEPGEGVKIIGITKVSNGWVSEAEVIEREPTLPAHRVFKTERYVVKLNKDLEVYSFRQQSGNEPEEAEEL</sequence>
<name>A0A401ZGP0_9CHLR</name>
<dbReference type="RefSeq" id="WP_126597034.1">
    <property type="nucleotide sequence ID" value="NZ_BIFQ01000001.1"/>
</dbReference>
<dbReference type="AlphaFoldDB" id="A0A401ZGP0"/>
<evidence type="ECO:0000313" key="1">
    <source>
        <dbReference type="EMBL" id="GCE06050.1"/>
    </source>
</evidence>
<proteinExistence type="predicted"/>
<evidence type="ECO:0000313" key="2">
    <source>
        <dbReference type="Proteomes" id="UP000287224"/>
    </source>
</evidence>
<reference evidence="2" key="1">
    <citation type="submission" date="2018-12" db="EMBL/GenBank/DDBJ databases">
        <title>Tengunoibacter tsumagoiensis gen. nov., sp. nov., Dictyobacter kobayashii sp. nov., D. alpinus sp. nov., and D. joshuensis sp. nov. and description of Dictyobacteraceae fam. nov. within the order Ktedonobacterales isolated from Tengu-no-mugimeshi.</title>
        <authorList>
            <person name="Wang C.M."/>
            <person name="Zheng Y."/>
            <person name="Sakai Y."/>
            <person name="Toyoda A."/>
            <person name="Minakuchi Y."/>
            <person name="Abe K."/>
            <person name="Yokota A."/>
            <person name="Yabe S."/>
        </authorList>
    </citation>
    <scope>NUCLEOTIDE SEQUENCE [LARGE SCALE GENOMIC DNA]</scope>
    <source>
        <strain evidence="2">S-27</strain>
    </source>
</reference>